<proteinExistence type="predicted"/>
<evidence type="ECO:0000313" key="1">
    <source>
        <dbReference type="EMBL" id="RGB92485.1"/>
    </source>
</evidence>
<evidence type="ECO:0000313" key="2">
    <source>
        <dbReference type="Proteomes" id="UP000260991"/>
    </source>
</evidence>
<accession>A0A3E2U8G7</accession>
<protein>
    <submittedName>
        <fullName evidence="1">Uncharacterized protein</fullName>
    </submittedName>
</protein>
<dbReference type="EMBL" id="QVER01000004">
    <property type="protein sequence ID" value="RGB92485.1"/>
    <property type="molecule type" value="Genomic_DNA"/>
</dbReference>
<sequence length="62" mass="7325">MLAASLNAFFHFSDLLLRSWCYLSADGKVLLKLEIFGEAVKRRRLKMRLRDLHAEWRESPAF</sequence>
<name>A0A3E2U8G7_9FIRM</name>
<reference evidence="1 2" key="1">
    <citation type="submission" date="2018-08" db="EMBL/GenBank/DDBJ databases">
        <title>A genome reference for cultivated species of the human gut microbiota.</title>
        <authorList>
            <person name="Zou Y."/>
            <person name="Xue W."/>
            <person name="Luo G."/>
        </authorList>
    </citation>
    <scope>NUCLEOTIDE SEQUENCE [LARGE SCALE GENOMIC DNA]</scope>
    <source>
        <strain evidence="1 2">AF32-8AC</strain>
    </source>
</reference>
<gene>
    <name evidence="1" type="ORF">DWZ46_05280</name>
</gene>
<comment type="caution">
    <text evidence="1">The sequence shown here is derived from an EMBL/GenBank/DDBJ whole genome shotgun (WGS) entry which is preliminary data.</text>
</comment>
<organism evidence="1 2">
    <name type="scientific">Faecalibacterium prausnitzii</name>
    <dbReference type="NCBI Taxonomy" id="853"/>
    <lineage>
        <taxon>Bacteria</taxon>
        <taxon>Bacillati</taxon>
        <taxon>Bacillota</taxon>
        <taxon>Clostridia</taxon>
        <taxon>Eubacteriales</taxon>
        <taxon>Oscillospiraceae</taxon>
        <taxon>Faecalibacterium</taxon>
    </lineage>
</organism>
<dbReference type="AlphaFoldDB" id="A0A3E2U8G7"/>
<dbReference type="Proteomes" id="UP000260991">
    <property type="component" value="Unassembled WGS sequence"/>
</dbReference>